<gene>
    <name evidence="2" type="ORF">RSOLAG22IIIB_10026</name>
</gene>
<feature type="domain" description="Smr" evidence="1">
    <location>
        <begin position="57"/>
        <end position="132"/>
    </location>
</feature>
<dbReference type="InterPro" id="IPR013899">
    <property type="entry name" value="DUF1771"/>
</dbReference>
<dbReference type="SUPFAM" id="SSF160443">
    <property type="entry name" value="SMR domain-like"/>
    <property type="match status" value="1"/>
</dbReference>
<reference evidence="2 3" key="1">
    <citation type="submission" date="2015-07" db="EMBL/GenBank/DDBJ databases">
        <authorList>
            <person name="Noorani M."/>
        </authorList>
    </citation>
    <scope>NUCLEOTIDE SEQUENCE [LARGE SCALE GENOMIC DNA]</scope>
    <source>
        <strain evidence="2">BBA 69670</strain>
    </source>
</reference>
<dbReference type="Pfam" id="PF08590">
    <property type="entry name" value="DUF1771"/>
    <property type="match status" value="1"/>
</dbReference>
<evidence type="ECO:0000313" key="2">
    <source>
        <dbReference type="EMBL" id="CUA72055.1"/>
    </source>
</evidence>
<accession>A0A0K6G0K1</accession>
<dbReference type="InterPro" id="IPR053020">
    <property type="entry name" value="Smr_domain_protein"/>
</dbReference>
<dbReference type="Gene3D" id="3.30.1370.110">
    <property type="match status" value="1"/>
</dbReference>
<keyword evidence="3" id="KW-1185">Reference proteome</keyword>
<proteinExistence type="predicted"/>
<dbReference type="PANTHER" id="PTHR47417:SF1">
    <property type="entry name" value="SMR DOMAIN-CONTAINING PROTEIN YPL199C"/>
    <property type="match status" value="1"/>
</dbReference>
<name>A0A0K6G0K1_9AGAM</name>
<dbReference type="SMART" id="SM00463">
    <property type="entry name" value="SMR"/>
    <property type="match status" value="1"/>
</dbReference>
<dbReference type="AlphaFoldDB" id="A0A0K6G0K1"/>
<dbReference type="Proteomes" id="UP000044841">
    <property type="component" value="Unassembled WGS sequence"/>
</dbReference>
<dbReference type="PANTHER" id="PTHR47417">
    <property type="entry name" value="SMR DOMAIN-CONTAINING PROTEIN YPL199C"/>
    <property type="match status" value="1"/>
</dbReference>
<evidence type="ECO:0000313" key="3">
    <source>
        <dbReference type="Proteomes" id="UP000044841"/>
    </source>
</evidence>
<protein>
    <recommendedName>
        <fullName evidence="1">Smr domain-containing protein</fullName>
    </recommendedName>
</protein>
<organism evidence="2 3">
    <name type="scientific">Rhizoctonia solani</name>
    <dbReference type="NCBI Taxonomy" id="456999"/>
    <lineage>
        <taxon>Eukaryota</taxon>
        <taxon>Fungi</taxon>
        <taxon>Dikarya</taxon>
        <taxon>Basidiomycota</taxon>
        <taxon>Agaricomycotina</taxon>
        <taxon>Agaricomycetes</taxon>
        <taxon>Cantharellales</taxon>
        <taxon>Ceratobasidiaceae</taxon>
        <taxon>Rhizoctonia</taxon>
    </lineage>
</organism>
<dbReference type="InterPro" id="IPR002625">
    <property type="entry name" value="Smr_dom"/>
</dbReference>
<dbReference type="Pfam" id="PF01713">
    <property type="entry name" value="Smr"/>
    <property type="match status" value="1"/>
</dbReference>
<evidence type="ECO:0000259" key="1">
    <source>
        <dbReference type="PROSITE" id="PS50828"/>
    </source>
</evidence>
<sequence length="132" mass="14925">MAKSFEEAIRAYERGEKSKAKQLSEAGKQYQAEMNRLNGEASQWVHEKLNPGDNDRLDLHGLYVKEAIERTEYAIRAAQNRGQRELLLIVGRGSHSEGQTARLKPAITQFIIDLRLNYSIDPGNDGVLMVQL</sequence>
<dbReference type="PROSITE" id="PS50828">
    <property type="entry name" value="SMR"/>
    <property type="match status" value="1"/>
</dbReference>
<dbReference type="InterPro" id="IPR036063">
    <property type="entry name" value="Smr_dom_sf"/>
</dbReference>
<dbReference type="EMBL" id="CYGV01001281">
    <property type="protein sequence ID" value="CUA72055.1"/>
    <property type="molecule type" value="Genomic_DNA"/>
</dbReference>